<comment type="caution">
    <text evidence="1">The sequence shown here is derived from an EMBL/GenBank/DDBJ whole genome shotgun (WGS) entry which is preliminary data.</text>
</comment>
<evidence type="ECO:0008006" key="3">
    <source>
        <dbReference type="Google" id="ProtNLM"/>
    </source>
</evidence>
<sequence length="390" mass="41371">MTDSRTYLELLARGATAGGPLEGAGSGGGALPDRQALLDRLRDEIAYVERKVGVRADPDEVRRLMSGTGEALRKVLGGGADAQLGPADVLGLEAVVRADGSRPVLFVEDDFVDLTAPSAGLWAAVLARFEDQVRSVCAAVGRVDDPAARGVGYCGTAWVVGEGLVVTNFHVLRAIARGGERRDGRFEGRLNTAVAVHFGHEVGEVRPELRFPIRRVVGVGRQGEPRFEHPDLRGINFDGLDLALLELEPVPGRSFPEPVRVARGDDPLTRGGLASAGRTIYLVGYPGDPTSTTPDLFVRLFAGVRSYKRLAPGQIMAAAGGVPLDPRGWVLTHDASTLGGNSGSVLVDLDADGRTALGLHFAGQPDRQNWAHALERITADLDRLSHGGPR</sequence>
<organism evidence="1 2">
    <name type="scientific">Dactylosporangium maewongense</name>
    <dbReference type="NCBI Taxonomy" id="634393"/>
    <lineage>
        <taxon>Bacteria</taxon>
        <taxon>Bacillati</taxon>
        <taxon>Actinomycetota</taxon>
        <taxon>Actinomycetes</taxon>
        <taxon>Micromonosporales</taxon>
        <taxon>Micromonosporaceae</taxon>
        <taxon>Dactylosporangium</taxon>
    </lineage>
</organism>
<keyword evidence="2" id="KW-1185">Reference proteome</keyword>
<reference evidence="1 2" key="1">
    <citation type="journal article" date="2019" name="Int. J. Syst. Evol. Microbiol.">
        <title>The Global Catalogue of Microorganisms (GCM) 10K type strain sequencing project: providing services to taxonomists for standard genome sequencing and annotation.</title>
        <authorList>
            <consortium name="The Broad Institute Genomics Platform"/>
            <consortium name="The Broad Institute Genome Sequencing Center for Infectious Disease"/>
            <person name="Wu L."/>
            <person name="Ma J."/>
        </authorList>
    </citation>
    <scope>NUCLEOTIDE SEQUENCE [LARGE SCALE GENOMIC DNA]</scope>
    <source>
        <strain evidence="1 2">JCM 15933</strain>
    </source>
</reference>
<dbReference type="Pfam" id="PF13365">
    <property type="entry name" value="Trypsin_2"/>
    <property type="match status" value="1"/>
</dbReference>
<evidence type="ECO:0000313" key="1">
    <source>
        <dbReference type="EMBL" id="GAA1577961.1"/>
    </source>
</evidence>
<dbReference type="InterPro" id="IPR043504">
    <property type="entry name" value="Peptidase_S1_PA_chymotrypsin"/>
</dbReference>
<proteinExistence type="predicted"/>
<dbReference type="InterPro" id="IPR009003">
    <property type="entry name" value="Peptidase_S1_PA"/>
</dbReference>
<name>A0ABN2DI63_9ACTN</name>
<dbReference type="EMBL" id="BAAAQD010000070">
    <property type="protein sequence ID" value="GAA1577961.1"/>
    <property type="molecule type" value="Genomic_DNA"/>
</dbReference>
<evidence type="ECO:0000313" key="2">
    <source>
        <dbReference type="Proteomes" id="UP001501470"/>
    </source>
</evidence>
<dbReference type="Proteomes" id="UP001501470">
    <property type="component" value="Unassembled WGS sequence"/>
</dbReference>
<accession>A0ABN2DI63</accession>
<dbReference type="RefSeq" id="WP_344515920.1">
    <property type="nucleotide sequence ID" value="NZ_BAAAQD010000070.1"/>
</dbReference>
<dbReference type="SUPFAM" id="SSF50494">
    <property type="entry name" value="Trypsin-like serine proteases"/>
    <property type="match status" value="1"/>
</dbReference>
<gene>
    <name evidence="1" type="ORF">GCM10009827_119690</name>
</gene>
<dbReference type="Gene3D" id="2.40.10.10">
    <property type="entry name" value="Trypsin-like serine proteases"/>
    <property type="match status" value="2"/>
</dbReference>
<protein>
    <recommendedName>
        <fullName evidence="3">Serine protease</fullName>
    </recommendedName>
</protein>